<reference evidence="1 2" key="1">
    <citation type="submission" date="2020-11" db="EMBL/GenBank/DDBJ databases">
        <title>Corynebacterium sp. ZJ-599.</title>
        <authorList>
            <person name="Zhou J."/>
        </authorList>
    </citation>
    <scope>NUCLEOTIDE SEQUENCE [LARGE SCALE GENOMIC DNA]</scope>
    <source>
        <strain evidence="1 2">ZJ-599</strain>
    </source>
</reference>
<dbReference type="Proteomes" id="UP000594681">
    <property type="component" value="Chromosome"/>
</dbReference>
<sequence length="97" mass="11329">MAGDAYEVLLTSTARKDLDKRLRKSPAKKDKVAKAVKRMREFGPTYPSFNTHQEKRTSRADDPTYISYVEHNTHGAWRMYWKYAQDKIVVLYIGPHP</sequence>
<proteinExistence type="predicted"/>
<evidence type="ECO:0000313" key="2">
    <source>
        <dbReference type="Proteomes" id="UP000594681"/>
    </source>
</evidence>
<evidence type="ECO:0000313" key="1">
    <source>
        <dbReference type="EMBL" id="QPK79359.1"/>
    </source>
</evidence>
<protein>
    <submittedName>
        <fullName evidence="1">Uncharacterized protein</fullName>
    </submittedName>
</protein>
<accession>A0A7T0KFX0</accession>
<name>A0A7T0KFX0_9CORY</name>
<dbReference type="EMBL" id="CP064954">
    <property type="protein sequence ID" value="QPK79359.1"/>
    <property type="molecule type" value="Genomic_DNA"/>
</dbReference>
<dbReference type="KEGG" id="cliz:G7Y31_01145"/>
<keyword evidence="2" id="KW-1185">Reference proteome</keyword>
<dbReference type="RefSeq" id="WP_165011091.1">
    <property type="nucleotide sequence ID" value="NZ_CP064954.1"/>
</dbReference>
<dbReference type="AlphaFoldDB" id="A0A7T0KFX0"/>
<gene>
    <name evidence="1" type="ORF">G7Y31_01145</name>
</gene>
<organism evidence="1 2">
    <name type="scientific">Corynebacterium lizhenjunii</name>
    <dbReference type="NCBI Taxonomy" id="2709394"/>
    <lineage>
        <taxon>Bacteria</taxon>
        <taxon>Bacillati</taxon>
        <taxon>Actinomycetota</taxon>
        <taxon>Actinomycetes</taxon>
        <taxon>Mycobacteriales</taxon>
        <taxon>Corynebacteriaceae</taxon>
        <taxon>Corynebacterium</taxon>
    </lineage>
</organism>